<dbReference type="InterPro" id="IPR005467">
    <property type="entry name" value="His_kinase_dom"/>
</dbReference>
<protein>
    <recommendedName>
        <fullName evidence="3">histidine kinase</fullName>
        <ecNumber evidence="3">2.7.13.3</ecNumber>
    </recommendedName>
</protein>
<accession>A0ABZ2G447</accession>
<dbReference type="PANTHER" id="PTHR45436:SF5">
    <property type="entry name" value="SENSOR HISTIDINE KINASE TRCS"/>
    <property type="match status" value="1"/>
</dbReference>
<keyword evidence="4" id="KW-0597">Phosphoprotein</keyword>
<evidence type="ECO:0000259" key="13">
    <source>
        <dbReference type="PROSITE" id="PS50885"/>
    </source>
</evidence>
<evidence type="ECO:0000256" key="7">
    <source>
        <dbReference type="ARBA" id="ARBA00022777"/>
    </source>
</evidence>
<gene>
    <name evidence="14" type="ORF">V6R86_07705</name>
</gene>
<keyword evidence="6 11" id="KW-0812">Transmembrane</keyword>
<dbReference type="PANTHER" id="PTHR45436">
    <property type="entry name" value="SENSOR HISTIDINE KINASE YKOH"/>
    <property type="match status" value="1"/>
</dbReference>
<dbReference type="PROSITE" id="PS50109">
    <property type="entry name" value="HIS_KIN"/>
    <property type="match status" value="1"/>
</dbReference>
<dbReference type="Gene3D" id="3.30.565.10">
    <property type="entry name" value="Histidine kinase-like ATPase, C-terminal domain"/>
    <property type="match status" value="1"/>
</dbReference>
<name>A0ABZ2G447_9SPHN</name>
<evidence type="ECO:0000313" key="14">
    <source>
        <dbReference type="EMBL" id="WWM70560.1"/>
    </source>
</evidence>
<keyword evidence="15" id="KW-1185">Reference proteome</keyword>
<feature type="domain" description="Histidine kinase" evidence="12">
    <location>
        <begin position="273"/>
        <end position="472"/>
    </location>
</feature>
<evidence type="ECO:0000256" key="5">
    <source>
        <dbReference type="ARBA" id="ARBA00022679"/>
    </source>
</evidence>
<dbReference type="SUPFAM" id="SSF55874">
    <property type="entry name" value="ATPase domain of HSP90 chaperone/DNA topoisomerase II/histidine kinase"/>
    <property type="match status" value="1"/>
</dbReference>
<evidence type="ECO:0000256" key="10">
    <source>
        <dbReference type="ARBA" id="ARBA00023136"/>
    </source>
</evidence>
<dbReference type="EMBL" id="CP145607">
    <property type="protein sequence ID" value="WWM70560.1"/>
    <property type="molecule type" value="Genomic_DNA"/>
</dbReference>
<keyword evidence="9" id="KW-0902">Two-component regulatory system</keyword>
<feature type="transmembrane region" description="Helical" evidence="11">
    <location>
        <begin position="194"/>
        <end position="218"/>
    </location>
</feature>
<keyword evidence="10 11" id="KW-0472">Membrane</keyword>
<dbReference type="SMART" id="SM00387">
    <property type="entry name" value="HATPase_c"/>
    <property type="match status" value="1"/>
</dbReference>
<evidence type="ECO:0000313" key="15">
    <source>
        <dbReference type="Proteomes" id="UP001382935"/>
    </source>
</evidence>
<keyword evidence="8 11" id="KW-1133">Transmembrane helix</keyword>
<dbReference type="PRINTS" id="PR00344">
    <property type="entry name" value="BCTRLSENSOR"/>
</dbReference>
<keyword evidence="5" id="KW-0808">Transferase</keyword>
<dbReference type="InterPro" id="IPR003594">
    <property type="entry name" value="HATPase_dom"/>
</dbReference>
<sequence>MTKQEPIAAATIGAPAPRRRGTGSLTRRMIVIAAVWISILLAVGGFALDRLLTNSLVRNFDENLELVLRSMIGSSEIGTVGEIRFSRPPADQRFIESYSGSYFQITPLPGADGKTPQVEDYPSRSLWDRRLTVDPAAVRGTETHKYDSYQFSGEPLRIVERDVIIPGSPVKWRYQVAQSRENLDMQLKELRTTLTWSFAVLGLGLVMLAALQTFYGLWPLRRVRHEVVAIRSGAKTRISDDFPDEIQPLTQEINQLLAHNEEQAEEARRHAGNLAHALKTPLTVITNAATARDPELHDTVCREATTMRRQVDHHLARARAIGRRASAQARAPVWESLTAVQRAVTTMHEGTTIDIAGDKKSEVRVERQDLDEMLGNLVENAAKYGSGRVFVTVEKSAPFVDILIEDDGPGIPAEQRTELFTRGKRLDTTGKPGTGLGLAIVRDVAEIYGGTVRLEESEDLGGLLARLSLPMG</sequence>
<evidence type="ECO:0000256" key="1">
    <source>
        <dbReference type="ARBA" id="ARBA00000085"/>
    </source>
</evidence>
<evidence type="ECO:0000256" key="6">
    <source>
        <dbReference type="ARBA" id="ARBA00022692"/>
    </source>
</evidence>
<keyword evidence="7 14" id="KW-0418">Kinase</keyword>
<dbReference type="Gene3D" id="1.10.287.130">
    <property type="match status" value="1"/>
</dbReference>
<dbReference type="EC" id="2.7.13.3" evidence="3"/>
<dbReference type="PROSITE" id="PS50885">
    <property type="entry name" value="HAMP"/>
    <property type="match status" value="1"/>
</dbReference>
<comment type="catalytic activity">
    <reaction evidence="1">
        <text>ATP + protein L-histidine = ADP + protein N-phospho-L-histidine.</text>
        <dbReference type="EC" id="2.7.13.3"/>
    </reaction>
</comment>
<evidence type="ECO:0000256" key="3">
    <source>
        <dbReference type="ARBA" id="ARBA00012438"/>
    </source>
</evidence>
<evidence type="ECO:0000256" key="11">
    <source>
        <dbReference type="SAM" id="Phobius"/>
    </source>
</evidence>
<reference evidence="14 15" key="1">
    <citation type="submission" date="2024-02" db="EMBL/GenBank/DDBJ databases">
        <title>Full genome sequence of Sphingomonas kaistensis.</title>
        <authorList>
            <person name="Poletto B.L."/>
            <person name="Silva G."/>
            <person name="Galante D."/>
            <person name="Campos K.R."/>
            <person name="Santos M.B.N."/>
            <person name="Sacchi C.T."/>
        </authorList>
    </citation>
    <scope>NUCLEOTIDE SEQUENCE [LARGE SCALE GENOMIC DNA]</scope>
    <source>
        <strain evidence="14 15">MA4R</strain>
    </source>
</reference>
<organism evidence="14 15">
    <name type="scientific">Sphingomonas kaistensis</name>
    <dbReference type="NCBI Taxonomy" id="298708"/>
    <lineage>
        <taxon>Bacteria</taxon>
        <taxon>Pseudomonadati</taxon>
        <taxon>Pseudomonadota</taxon>
        <taxon>Alphaproteobacteria</taxon>
        <taxon>Sphingomonadales</taxon>
        <taxon>Sphingomonadaceae</taxon>
        <taxon>Sphingomonas</taxon>
    </lineage>
</organism>
<evidence type="ECO:0000259" key="12">
    <source>
        <dbReference type="PROSITE" id="PS50109"/>
    </source>
</evidence>
<dbReference type="Pfam" id="PF02518">
    <property type="entry name" value="HATPase_c"/>
    <property type="match status" value="1"/>
</dbReference>
<dbReference type="InterPro" id="IPR004358">
    <property type="entry name" value="Sig_transdc_His_kin-like_C"/>
</dbReference>
<comment type="subcellular location">
    <subcellularLocation>
        <location evidence="2">Membrane</location>
    </subcellularLocation>
</comment>
<dbReference type="SUPFAM" id="SSF47384">
    <property type="entry name" value="Homodimeric domain of signal transducing histidine kinase"/>
    <property type="match status" value="1"/>
</dbReference>
<feature type="transmembrane region" description="Helical" evidence="11">
    <location>
        <begin position="29"/>
        <end position="48"/>
    </location>
</feature>
<dbReference type="InterPro" id="IPR003660">
    <property type="entry name" value="HAMP_dom"/>
</dbReference>
<dbReference type="InterPro" id="IPR036890">
    <property type="entry name" value="HATPase_C_sf"/>
</dbReference>
<dbReference type="RefSeq" id="WP_338503415.1">
    <property type="nucleotide sequence ID" value="NZ_CP145607.1"/>
</dbReference>
<dbReference type="Proteomes" id="UP001382935">
    <property type="component" value="Chromosome"/>
</dbReference>
<evidence type="ECO:0000256" key="9">
    <source>
        <dbReference type="ARBA" id="ARBA00023012"/>
    </source>
</evidence>
<evidence type="ECO:0000256" key="8">
    <source>
        <dbReference type="ARBA" id="ARBA00022989"/>
    </source>
</evidence>
<dbReference type="GO" id="GO:0016301">
    <property type="term" value="F:kinase activity"/>
    <property type="evidence" value="ECO:0007669"/>
    <property type="project" value="UniProtKB-KW"/>
</dbReference>
<evidence type="ECO:0000256" key="2">
    <source>
        <dbReference type="ARBA" id="ARBA00004370"/>
    </source>
</evidence>
<feature type="domain" description="HAMP" evidence="13">
    <location>
        <begin position="214"/>
        <end position="265"/>
    </location>
</feature>
<proteinExistence type="predicted"/>
<dbReference type="InterPro" id="IPR036097">
    <property type="entry name" value="HisK_dim/P_sf"/>
</dbReference>
<dbReference type="InterPro" id="IPR050428">
    <property type="entry name" value="TCS_sensor_his_kinase"/>
</dbReference>
<evidence type="ECO:0000256" key="4">
    <source>
        <dbReference type="ARBA" id="ARBA00022553"/>
    </source>
</evidence>